<dbReference type="EMBL" id="KK198758">
    <property type="protein sequence ID" value="KCW66672.1"/>
    <property type="molecule type" value="Genomic_DNA"/>
</dbReference>
<protein>
    <submittedName>
        <fullName evidence="1">Uncharacterized protein</fullName>
    </submittedName>
</protein>
<sequence>MSYISDTYRSGKIKSWLTLWPSLTIVSKVHQLVVTAQVKLLLIIQVTKAISLKSVYKHITIASCSVGKHKNNR</sequence>
<evidence type="ECO:0000313" key="1">
    <source>
        <dbReference type="EMBL" id="KCW66672.1"/>
    </source>
</evidence>
<organism evidence="1">
    <name type="scientific">Eucalyptus grandis</name>
    <name type="common">Flooded gum</name>
    <dbReference type="NCBI Taxonomy" id="71139"/>
    <lineage>
        <taxon>Eukaryota</taxon>
        <taxon>Viridiplantae</taxon>
        <taxon>Streptophyta</taxon>
        <taxon>Embryophyta</taxon>
        <taxon>Tracheophyta</taxon>
        <taxon>Spermatophyta</taxon>
        <taxon>Magnoliopsida</taxon>
        <taxon>eudicotyledons</taxon>
        <taxon>Gunneridae</taxon>
        <taxon>Pentapetalae</taxon>
        <taxon>rosids</taxon>
        <taxon>malvids</taxon>
        <taxon>Myrtales</taxon>
        <taxon>Myrtaceae</taxon>
        <taxon>Myrtoideae</taxon>
        <taxon>Eucalypteae</taxon>
        <taxon>Eucalyptus</taxon>
    </lineage>
</organism>
<gene>
    <name evidence="1" type="ORF">EUGRSUZ_F00444</name>
</gene>
<dbReference type="AlphaFoldDB" id="A0A059BKB4"/>
<accession>A0A059BKB4</accession>
<dbReference type="Gramene" id="KCW66672">
    <property type="protein sequence ID" value="KCW66672"/>
    <property type="gene ID" value="EUGRSUZ_F00444"/>
</dbReference>
<name>A0A059BKB4_EUCGR</name>
<dbReference type="InParanoid" id="A0A059BKB4"/>
<reference evidence="1" key="1">
    <citation type="submission" date="2013-07" db="EMBL/GenBank/DDBJ databases">
        <title>The genome of Eucalyptus grandis.</title>
        <authorList>
            <person name="Schmutz J."/>
            <person name="Hayes R."/>
            <person name="Myburg A."/>
            <person name="Tuskan G."/>
            <person name="Grattapaglia D."/>
            <person name="Rokhsar D.S."/>
        </authorList>
    </citation>
    <scope>NUCLEOTIDE SEQUENCE</scope>
    <source>
        <tissue evidence="1">Leaf extractions</tissue>
    </source>
</reference>
<proteinExistence type="predicted"/>